<dbReference type="PROSITE" id="PS51186">
    <property type="entry name" value="GNAT"/>
    <property type="match status" value="1"/>
</dbReference>
<evidence type="ECO:0000256" key="2">
    <source>
        <dbReference type="ARBA" id="ARBA00022649"/>
    </source>
</evidence>
<accession>A0A410RKT9</accession>
<evidence type="ECO:0000256" key="4">
    <source>
        <dbReference type="ARBA" id="ARBA00023315"/>
    </source>
</evidence>
<dbReference type="InterPro" id="IPR000182">
    <property type="entry name" value="GNAT_dom"/>
</dbReference>
<dbReference type="PANTHER" id="PTHR36449:SF1">
    <property type="entry name" value="ACETYLTRANSFERASE"/>
    <property type="match status" value="1"/>
</dbReference>
<gene>
    <name evidence="7" type="ORF">EJ065_0927</name>
</gene>
<dbReference type="InterPro" id="IPR016181">
    <property type="entry name" value="Acyl_CoA_acyltransferase"/>
</dbReference>
<reference evidence="7 8" key="1">
    <citation type="submission" date="2018-12" db="EMBL/GenBank/DDBJ databases">
        <title>Complete Genome Sequence of the Corallopyronin A producing Myxobacterium Corallococcus coralloides B035.</title>
        <authorList>
            <person name="Bouhired S.M."/>
            <person name="Rupp O."/>
            <person name="Blom J."/>
            <person name="Schaeberle T.F."/>
            <person name="Kehraus S."/>
            <person name="Schiefer A."/>
            <person name="Pfarr K."/>
            <person name="Goesmann A."/>
            <person name="Hoerauf A."/>
            <person name="Koenig G.M."/>
        </authorList>
    </citation>
    <scope>NUCLEOTIDE SEQUENCE [LARGE SCALE GENOMIC DNA]</scope>
    <source>
        <strain evidence="7 8">B035</strain>
    </source>
</reference>
<dbReference type="AlphaFoldDB" id="A0A410RKT9"/>
<sequence>MTASLMFPEFTAITSKDAASGFRCEEEALTRFFQQQATQQGRREENRTWVLHRPDGRTDLPWVLGFYTLTWIQLERSSLPAPVIRRLPDYPVRAILIGRLARDERCKGMGIGEHLLDDAHRRALRVNADIGGLVVVVDAKNAHAAAFYEAHDYTALIRTEPEATSWPRRYFVRMEDLRATYAGT</sequence>
<dbReference type="PANTHER" id="PTHR36449">
    <property type="entry name" value="ACETYLTRANSFERASE-RELATED"/>
    <property type="match status" value="1"/>
</dbReference>
<name>A0A410RKT9_CORCK</name>
<organism evidence="7 8">
    <name type="scientific">Corallococcus coralloides</name>
    <name type="common">Myxococcus coralloides</name>
    <dbReference type="NCBI Taxonomy" id="184914"/>
    <lineage>
        <taxon>Bacteria</taxon>
        <taxon>Pseudomonadati</taxon>
        <taxon>Myxococcota</taxon>
        <taxon>Myxococcia</taxon>
        <taxon>Myxococcales</taxon>
        <taxon>Cystobacterineae</taxon>
        <taxon>Myxococcaceae</taxon>
        <taxon>Corallococcus</taxon>
    </lineage>
</organism>
<dbReference type="Gene3D" id="3.40.630.30">
    <property type="match status" value="1"/>
</dbReference>
<evidence type="ECO:0000256" key="5">
    <source>
        <dbReference type="ARBA" id="ARBA00049880"/>
    </source>
</evidence>
<evidence type="ECO:0000313" key="8">
    <source>
        <dbReference type="Proteomes" id="UP000288758"/>
    </source>
</evidence>
<keyword evidence="1" id="KW-0678">Repressor</keyword>
<proteinExistence type="predicted"/>
<keyword evidence="3" id="KW-0808">Transferase</keyword>
<dbReference type="SUPFAM" id="SSF55729">
    <property type="entry name" value="Acyl-CoA N-acyltransferases (Nat)"/>
    <property type="match status" value="1"/>
</dbReference>
<evidence type="ECO:0000259" key="6">
    <source>
        <dbReference type="PROSITE" id="PS51186"/>
    </source>
</evidence>
<feature type="domain" description="N-acetyltransferase" evidence="6">
    <location>
        <begin position="8"/>
        <end position="179"/>
    </location>
</feature>
<comment type="catalytic activity">
    <reaction evidence="5">
        <text>glycyl-tRNA(Gly) + acetyl-CoA = N-acetylglycyl-tRNA(Gly) + CoA + H(+)</text>
        <dbReference type="Rhea" id="RHEA:81867"/>
        <dbReference type="Rhea" id="RHEA-COMP:9683"/>
        <dbReference type="Rhea" id="RHEA-COMP:19766"/>
        <dbReference type="ChEBI" id="CHEBI:15378"/>
        <dbReference type="ChEBI" id="CHEBI:57287"/>
        <dbReference type="ChEBI" id="CHEBI:57288"/>
        <dbReference type="ChEBI" id="CHEBI:78522"/>
        <dbReference type="ChEBI" id="CHEBI:232036"/>
    </reaction>
</comment>
<evidence type="ECO:0000313" key="7">
    <source>
        <dbReference type="EMBL" id="QAT82532.1"/>
    </source>
</evidence>
<keyword evidence="4" id="KW-0012">Acyltransferase</keyword>
<dbReference type="RefSeq" id="WP_128794853.1">
    <property type="nucleotide sequence ID" value="NZ_CP034669.1"/>
</dbReference>
<evidence type="ECO:0000256" key="3">
    <source>
        <dbReference type="ARBA" id="ARBA00022679"/>
    </source>
</evidence>
<dbReference type="GO" id="GO:0016747">
    <property type="term" value="F:acyltransferase activity, transferring groups other than amino-acyl groups"/>
    <property type="evidence" value="ECO:0007669"/>
    <property type="project" value="InterPro"/>
</dbReference>
<dbReference type="Proteomes" id="UP000288758">
    <property type="component" value="Chromosome"/>
</dbReference>
<keyword evidence="2" id="KW-1277">Toxin-antitoxin system</keyword>
<dbReference type="EMBL" id="CP034669">
    <property type="protein sequence ID" value="QAT82532.1"/>
    <property type="molecule type" value="Genomic_DNA"/>
</dbReference>
<protein>
    <recommendedName>
        <fullName evidence="6">N-acetyltransferase domain-containing protein</fullName>
    </recommendedName>
</protein>
<evidence type="ECO:0000256" key="1">
    <source>
        <dbReference type="ARBA" id="ARBA00022491"/>
    </source>
</evidence>
<dbReference type="Pfam" id="PF00583">
    <property type="entry name" value="Acetyltransf_1"/>
    <property type="match status" value="1"/>
</dbReference>